<dbReference type="Gene3D" id="3.40.309.10">
    <property type="entry name" value="Aldehyde Dehydrogenase, Chain A, domain 2"/>
    <property type="match status" value="1"/>
</dbReference>
<gene>
    <name evidence="3" type="ORF">ACFSFW_23420</name>
</gene>
<dbReference type="EMBL" id="JBHUEK010000034">
    <property type="protein sequence ID" value="MFD1781601.1"/>
    <property type="molecule type" value="Genomic_DNA"/>
</dbReference>
<evidence type="ECO:0000259" key="2">
    <source>
        <dbReference type="Pfam" id="PF00171"/>
    </source>
</evidence>
<evidence type="ECO:0000313" key="3">
    <source>
        <dbReference type="EMBL" id="MFD1781601.1"/>
    </source>
</evidence>
<dbReference type="GO" id="GO:0016491">
    <property type="term" value="F:oxidoreductase activity"/>
    <property type="evidence" value="ECO:0007669"/>
    <property type="project" value="UniProtKB-KW"/>
</dbReference>
<dbReference type="InterPro" id="IPR016161">
    <property type="entry name" value="Ald_DH/histidinol_DH"/>
</dbReference>
<dbReference type="Pfam" id="PF00171">
    <property type="entry name" value="Aldedh"/>
    <property type="match status" value="1"/>
</dbReference>
<name>A0ABW4MVF0_9BACI</name>
<dbReference type="PANTHER" id="PTHR43353">
    <property type="entry name" value="SUCCINATE-SEMIALDEHYDE DEHYDROGENASE, MITOCHONDRIAL"/>
    <property type="match status" value="1"/>
</dbReference>
<dbReference type="InterPro" id="IPR016163">
    <property type="entry name" value="Ald_DH_C"/>
</dbReference>
<evidence type="ECO:0000256" key="1">
    <source>
        <dbReference type="ARBA" id="ARBA00023002"/>
    </source>
</evidence>
<keyword evidence="4" id="KW-1185">Reference proteome</keyword>
<reference evidence="4" key="1">
    <citation type="journal article" date="2019" name="Int. J. Syst. Evol. Microbiol.">
        <title>The Global Catalogue of Microorganisms (GCM) 10K type strain sequencing project: providing services to taxonomists for standard genome sequencing and annotation.</title>
        <authorList>
            <consortium name="The Broad Institute Genomics Platform"/>
            <consortium name="The Broad Institute Genome Sequencing Center for Infectious Disease"/>
            <person name="Wu L."/>
            <person name="Ma J."/>
        </authorList>
    </citation>
    <scope>NUCLEOTIDE SEQUENCE [LARGE SCALE GENOMIC DNA]</scope>
    <source>
        <strain evidence="4">CCUG 15531</strain>
    </source>
</reference>
<comment type="caution">
    <text evidence="3">The sequence shown here is derived from an EMBL/GenBank/DDBJ whole genome shotgun (WGS) entry which is preliminary data.</text>
</comment>
<keyword evidence="1 3" id="KW-0560">Oxidoreductase</keyword>
<organism evidence="3 4">
    <name type="scientific">Fredinandcohnia salidurans</name>
    <dbReference type="NCBI Taxonomy" id="2595041"/>
    <lineage>
        <taxon>Bacteria</taxon>
        <taxon>Bacillati</taxon>
        <taxon>Bacillota</taxon>
        <taxon>Bacilli</taxon>
        <taxon>Bacillales</taxon>
        <taxon>Bacillaceae</taxon>
        <taxon>Fredinandcohnia</taxon>
    </lineage>
</organism>
<dbReference type="InterPro" id="IPR015590">
    <property type="entry name" value="Aldehyde_DH_dom"/>
</dbReference>
<dbReference type="Gene3D" id="3.40.605.10">
    <property type="entry name" value="Aldehyde Dehydrogenase, Chain A, domain 1"/>
    <property type="match status" value="1"/>
</dbReference>
<evidence type="ECO:0000313" key="4">
    <source>
        <dbReference type="Proteomes" id="UP001597227"/>
    </source>
</evidence>
<dbReference type="EC" id="1.2.1.-" evidence="3"/>
<dbReference type="CDD" id="cd07103">
    <property type="entry name" value="ALDH_F5_SSADH_GabD"/>
    <property type="match status" value="1"/>
</dbReference>
<dbReference type="PANTHER" id="PTHR43353:SF5">
    <property type="entry name" value="SUCCINATE-SEMIALDEHYDE DEHYDROGENASE, MITOCHONDRIAL"/>
    <property type="match status" value="1"/>
</dbReference>
<dbReference type="InterPro" id="IPR050740">
    <property type="entry name" value="Aldehyde_DH_Superfamily"/>
</dbReference>
<protein>
    <submittedName>
        <fullName evidence="3">NAD-dependent succinate-semialdehyde dehydrogenase</fullName>
        <ecNumber evidence="3">1.2.1.-</ecNumber>
    </submittedName>
</protein>
<dbReference type="InterPro" id="IPR016162">
    <property type="entry name" value="Ald_DH_N"/>
</dbReference>
<dbReference type="RefSeq" id="WP_388042014.1">
    <property type="nucleotide sequence ID" value="NZ_JBHUEK010000034.1"/>
</dbReference>
<dbReference type="Proteomes" id="UP001597227">
    <property type="component" value="Unassembled WGS sequence"/>
</dbReference>
<accession>A0ABW4MVF0</accession>
<feature type="domain" description="Aldehyde dehydrogenase" evidence="2">
    <location>
        <begin position="13"/>
        <end position="475"/>
    </location>
</feature>
<sequence>MIIEKNLINGVWKNASNGGTFDVTNPATGEVMATVPRSTNEDVEEAVRAADLSFKEWSLLSAFDRGAILRKASDNVHQHAKNIAELLTQEMGKPFKEALGEVEKGANILRYYAEEAERVYGRIIANPEAGVESRVIYQPIGVTAAISPWNYPIELLAWKVGAALASGCTIICKLPSETPISPIAFIKCIEKAGVFPGVVNTLTGSGSDIGTLLVKHPLVKKVAFTGSTEVGKTVLMESSKTLKKVSLELGGSLPMIICEDADIEMAVKGAVRRSFRNMGQICISINRIYVDRKIYNQFIEKFTVETEKLKIGDGLFDECDLGPMCTSKGLEKTIEHIEDAVGKGARLTTGGKRPEGDQFTRGNYYLPSILADVNHDMLIMQEETFGPAVGVMPFDSIDEAIDLANDSQYGLAAIVYTNHLGLSEKLSREINAGNVAINNVDAGVMNAPYGGWNESGIGYEHGPEGLYEYLRIKHIRVTTK</sequence>
<dbReference type="SUPFAM" id="SSF53720">
    <property type="entry name" value="ALDH-like"/>
    <property type="match status" value="1"/>
</dbReference>
<proteinExistence type="predicted"/>